<dbReference type="Pfam" id="PF04357">
    <property type="entry name" value="TamB"/>
    <property type="match status" value="1"/>
</dbReference>
<dbReference type="OrthoDB" id="8266at2"/>
<dbReference type="Proteomes" id="UP000317315">
    <property type="component" value="Unassembled WGS sequence"/>
</dbReference>
<comment type="subcellular location">
    <subcellularLocation>
        <location evidence="1">Membrane</location>
        <topology evidence="1">Single-pass membrane protein</topology>
    </subcellularLocation>
</comment>
<evidence type="ECO:0000313" key="8">
    <source>
        <dbReference type="Proteomes" id="UP000317315"/>
    </source>
</evidence>
<gene>
    <name evidence="7" type="ORF">SAMN06269117_10361</name>
</gene>
<evidence type="ECO:0000256" key="2">
    <source>
        <dbReference type="ARBA" id="ARBA00022692"/>
    </source>
</evidence>
<feature type="transmembrane region" description="Helical" evidence="5">
    <location>
        <begin position="21"/>
        <end position="40"/>
    </location>
</feature>
<dbReference type="GO" id="GO:0009306">
    <property type="term" value="P:protein secretion"/>
    <property type="evidence" value="ECO:0007669"/>
    <property type="project" value="InterPro"/>
</dbReference>
<accession>A0A521B0S8</accession>
<dbReference type="EMBL" id="FXTM01000003">
    <property type="protein sequence ID" value="SMO40703.1"/>
    <property type="molecule type" value="Genomic_DNA"/>
</dbReference>
<evidence type="ECO:0000256" key="1">
    <source>
        <dbReference type="ARBA" id="ARBA00004167"/>
    </source>
</evidence>
<evidence type="ECO:0000259" key="6">
    <source>
        <dbReference type="Pfam" id="PF04357"/>
    </source>
</evidence>
<evidence type="ECO:0000256" key="4">
    <source>
        <dbReference type="ARBA" id="ARBA00023136"/>
    </source>
</evidence>
<sequence length="1309" mass="146083">MRYREFLRELLKSVRKGRIHYLLRFLLVSAFVILSAISLFDISKYLVREKANITLIKKNFRWGFDWKDKILWASADSVFLKSPGFELELSKVKVDLDVLKTLKSLTPTVSSLRLESGRLFILERRGKKKNLRFPKVPVKIENLKVSSFALISKDVELLLNGIKLNNRSISSGGLEGKVFGKDLWVSPFSGFKENNLFRIPSVSFSYNGCSGQGSVAFKGFEEAQSNLELSCPYYLGKLTVKKYGKSINVVWKGSSFGKRTYGEGELLFTKTKVKIESLRGSFENTSFRGSGELKGDRFIFSGRVHGSTLKFREIKVVNFNSQIEVKGNIKGPEVRVTGEAEKLETPILDLSRIKATASISPKRKFNVSFSSKAIRGSLSGKLSNFEGNFFFKNLKINEFKRIRSYRSKYGKWIPSLEFSGNLKLRRDERGLTYRGTFFLKRFYFRGYAGIGNLNISGNREFLNFSGKISGKDGTVESKGSINIRKLTIDSEYKGENLSLNSLDFLRSLGLKGMVRGGGRLYGSLKNPKGQFSFSSKVVYLFNQPLNEANGEVRLKDFYLNISAFAENLFIDRLSVHLKRPISFFLSGKVQEISSEKVLGVLNGYRVKLPFKLKGSVSGSFKIEAKDVKRRDTYTALVYIDRFHGSFSNEILSATGIAAGSISYFDSELSVNLTGKLENGIFKGQKFNGGNISVSLFKNKLSVKFERVKPVIPSLESVLSGSLEVNLKNDEILGEFTFSGSGRWSVGSLNFRIGSRISGLTSKFVVEVSGNSTFDSPFLGRLVNLRIFGSLMEPQNVGVISLEGENSDLKLVVNGAETQVVGTVKNLNLKGENLKGVINLAFVNINLNNLSGTLAIPTFRIKPESLFPLYSVSGIYIRLENGKIEIEDFSLSFIDGWIRFKNLRVKKLSGISGEFESSLGVKGLVYLFKLNKFINYARNDLYVTGSFSYDKELSYQLSVAGKDIEIKSEFLLEKLVFRELSAKFRNGSLEDVKAVADTGIGNVIALKTNEGVSITLSSVPLGSVGSWKGEVSGKLLYTGSSLEGKLSISKVKVFLNKEKQATVQTPVKVPISINVDLLFDEPVELKGELFSIKIIPRLHLKTRNGRPVIEGDFVATEGKINYMGKMFEILYGFGTIENLEAKEGTINILASSNVSGYFIYMKIEGSLKSPAIYLTSDPPLTREQILNLIMTGASPEEIEASSEIFPAVQVAYYATASLFKPVEETFKKALKVENFSIEPYITKYGETVAKLNVVKVLTKRVKLFGYETTGQNPEYGGGVQLRLSKKYFLELRYNSFYGAEFGIGIELERR</sequence>
<keyword evidence="4 5" id="KW-0472">Membrane</keyword>
<keyword evidence="3 5" id="KW-1133">Transmembrane helix</keyword>
<keyword evidence="2 5" id="KW-0812">Transmembrane</keyword>
<dbReference type="InterPro" id="IPR007452">
    <property type="entry name" value="TamB_C"/>
</dbReference>
<evidence type="ECO:0000313" key="7">
    <source>
        <dbReference type="EMBL" id="SMO40703.1"/>
    </source>
</evidence>
<evidence type="ECO:0000256" key="3">
    <source>
        <dbReference type="ARBA" id="ARBA00022989"/>
    </source>
</evidence>
<organism evidence="7 8">
    <name type="scientific">Balnearium lithotrophicum</name>
    <dbReference type="NCBI Taxonomy" id="223788"/>
    <lineage>
        <taxon>Bacteria</taxon>
        <taxon>Pseudomonadati</taxon>
        <taxon>Aquificota</taxon>
        <taxon>Aquificia</taxon>
        <taxon>Desulfurobacteriales</taxon>
        <taxon>Desulfurobacteriaceae</taxon>
        <taxon>Balnearium</taxon>
    </lineage>
</organism>
<protein>
    <submittedName>
        <fullName evidence="7">Translocation and assembly module TamB</fullName>
    </submittedName>
</protein>
<evidence type="ECO:0000256" key="5">
    <source>
        <dbReference type="SAM" id="Phobius"/>
    </source>
</evidence>
<dbReference type="RefSeq" id="WP_142933948.1">
    <property type="nucleotide sequence ID" value="NZ_FXTM01000003.1"/>
</dbReference>
<keyword evidence="8" id="KW-1185">Reference proteome</keyword>
<feature type="domain" description="Translocation and assembly module TamB C-terminal" evidence="6">
    <location>
        <begin position="1049"/>
        <end position="1305"/>
    </location>
</feature>
<dbReference type="GO" id="GO:0005886">
    <property type="term" value="C:plasma membrane"/>
    <property type="evidence" value="ECO:0007669"/>
    <property type="project" value="InterPro"/>
</dbReference>
<reference evidence="7 8" key="1">
    <citation type="submission" date="2017-05" db="EMBL/GenBank/DDBJ databases">
        <authorList>
            <person name="Varghese N."/>
            <person name="Submissions S."/>
        </authorList>
    </citation>
    <scope>NUCLEOTIDE SEQUENCE [LARGE SCALE GENOMIC DNA]</scope>
    <source>
        <strain evidence="7 8">DSM 16304</strain>
    </source>
</reference>
<proteinExistence type="predicted"/>
<name>A0A521B0S8_9BACT</name>